<evidence type="ECO:0000256" key="13">
    <source>
        <dbReference type="PIRSR" id="PIRSR602401-1"/>
    </source>
</evidence>
<dbReference type="GO" id="GO:0020037">
    <property type="term" value="F:heme binding"/>
    <property type="evidence" value="ECO:0007669"/>
    <property type="project" value="InterPro"/>
</dbReference>
<keyword evidence="8" id="KW-0492">Microsome</keyword>
<proteinExistence type="inferred from homology"/>
<keyword evidence="6 13" id="KW-0479">Metal-binding</keyword>
<gene>
    <name evidence="16" type="primary">LOC112459852</name>
</gene>
<name>A0A6J1QCF3_9HYME</name>
<evidence type="ECO:0000256" key="2">
    <source>
        <dbReference type="ARBA" id="ARBA00004174"/>
    </source>
</evidence>
<evidence type="ECO:0000256" key="8">
    <source>
        <dbReference type="ARBA" id="ARBA00022848"/>
    </source>
</evidence>
<feature type="binding site" description="axial binding residue" evidence="13">
    <location>
        <position position="258"/>
    </location>
    <ligand>
        <name>heme</name>
        <dbReference type="ChEBI" id="CHEBI:30413"/>
    </ligand>
    <ligandPart>
        <name>Fe</name>
        <dbReference type="ChEBI" id="CHEBI:18248"/>
    </ligandPart>
</feature>
<sequence length="311" mass="36783">IQRSEHKREDDEIVYWQEKLIKDAHNRTIKPWLQLESILPLTESRKQLRIARENILDFIYNITRKAISHTALQDNNEISERPKPIFTNYWNRVEELRNNVRSKSCEVSDENFFDDARSFFAAIQSVITELTTFIILMLAMHTEVQEKLREEISVTFNNNKIDAQHLLSMRYFHMVYQETFRLFPIVPIISRQLTGDIKLESCTLPDGCYVMIPVFAIHRNPAYWYKPLEFIPERFSPENSSSRVRYTYIPFGTGLRDCLGQRYTYLSAATIIVNLLRRFRFTTTVSNVNDVEITNDLILRARNARFSISRI</sequence>
<evidence type="ECO:0000313" key="15">
    <source>
        <dbReference type="Proteomes" id="UP000504618"/>
    </source>
</evidence>
<keyword evidence="12" id="KW-0472">Membrane</keyword>
<dbReference type="PANTHER" id="PTHR24292">
    <property type="entry name" value="CYTOCHROME P450"/>
    <property type="match status" value="1"/>
</dbReference>
<accession>A0A6J1QCF3</accession>
<comment type="cofactor">
    <cofactor evidence="1 13">
        <name>heme</name>
        <dbReference type="ChEBI" id="CHEBI:30413"/>
    </cofactor>
</comment>
<dbReference type="InterPro" id="IPR017972">
    <property type="entry name" value="Cyt_P450_CS"/>
</dbReference>
<dbReference type="InterPro" id="IPR001128">
    <property type="entry name" value="Cyt_P450"/>
</dbReference>
<dbReference type="PROSITE" id="PS00086">
    <property type="entry name" value="CYTOCHROME_P450"/>
    <property type="match status" value="1"/>
</dbReference>
<dbReference type="Proteomes" id="UP000504618">
    <property type="component" value="Unplaced"/>
</dbReference>
<dbReference type="GeneID" id="112459852"/>
<evidence type="ECO:0000256" key="6">
    <source>
        <dbReference type="ARBA" id="ARBA00022723"/>
    </source>
</evidence>
<keyword evidence="7" id="KW-0256">Endoplasmic reticulum</keyword>
<dbReference type="AlphaFoldDB" id="A0A6J1QCF3"/>
<organism evidence="15 16">
    <name type="scientific">Temnothorax curvispinosus</name>
    <dbReference type="NCBI Taxonomy" id="300111"/>
    <lineage>
        <taxon>Eukaryota</taxon>
        <taxon>Metazoa</taxon>
        <taxon>Ecdysozoa</taxon>
        <taxon>Arthropoda</taxon>
        <taxon>Hexapoda</taxon>
        <taxon>Insecta</taxon>
        <taxon>Pterygota</taxon>
        <taxon>Neoptera</taxon>
        <taxon>Endopterygota</taxon>
        <taxon>Hymenoptera</taxon>
        <taxon>Apocrita</taxon>
        <taxon>Aculeata</taxon>
        <taxon>Formicoidea</taxon>
        <taxon>Formicidae</taxon>
        <taxon>Myrmicinae</taxon>
        <taxon>Temnothorax</taxon>
    </lineage>
</organism>
<keyword evidence="11 14" id="KW-0503">Monooxygenase</keyword>
<dbReference type="PANTHER" id="PTHR24292:SF54">
    <property type="entry name" value="CYP9F3-RELATED"/>
    <property type="match status" value="1"/>
</dbReference>
<evidence type="ECO:0000256" key="14">
    <source>
        <dbReference type="RuleBase" id="RU000461"/>
    </source>
</evidence>
<reference evidence="16" key="1">
    <citation type="submission" date="2025-08" db="UniProtKB">
        <authorList>
            <consortium name="RefSeq"/>
        </authorList>
    </citation>
    <scope>IDENTIFICATION</scope>
    <source>
        <tissue evidence="16">Whole body</tissue>
    </source>
</reference>
<feature type="non-terminal residue" evidence="16">
    <location>
        <position position="1"/>
    </location>
</feature>
<evidence type="ECO:0000256" key="11">
    <source>
        <dbReference type="ARBA" id="ARBA00023033"/>
    </source>
</evidence>
<evidence type="ECO:0000256" key="10">
    <source>
        <dbReference type="ARBA" id="ARBA00023004"/>
    </source>
</evidence>
<evidence type="ECO:0000256" key="9">
    <source>
        <dbReference type="ARBA" id="ARBA00023002"/>
    </source>
</evidence>
<comment type="subcellular location">
    <subcellularLocation>
        <location evidence="3">Endoplasmic reticulum membrane</location>
        <topology evidence="3">Peripheral membrane protein</topology>
    </subcellularLocation>
    <subcellularLocation>
        <location evidence="2">Microsome membrane</location>
        <topology evidence="2">Peripheral membrane protein</topology>
    </subcellularLocation>
</comment>
<dbReference type="Pfam" id="PF00067">
    <property type="entry name" value="p450"/>
    <property type="match status" value="1"/>
</dbReference>
<dbReference type="GO" id="GO:0004497">
    <property type="term" value="F:monooxygenase activity"/>
    <property type="evidence" value="ECO:0007669"/>
    <property type="project" value="UniProtKB-KW"/>
</dbReference>
<dbReference type="InterPro" id="IPR036396">
    <property type="entry name" value="Cyt_P450_sf"/>
</dbReference>
<keyword evidence="9 14" id="KW-0560">Oxidoreductase</keyword>
<keyword evidence="10 13" id="KW-0408">Iron</keyword>
<evidence type="ECO:0000256" key="5">
    <source>
        <dbReference type="ARBA" id="ARBA00022617"/>
    </source>
</evidence>
<dbReference type="GO" id="GO:0005789">
    <property type="term" value="C:endoplasmic reticulum membrane"/>
    <property type="evidence" value="ECO:0007669"/>
    <property type="project" value="UniProtKB-SubCell"/>
</dbReference>
<dbReference type="PRINTS" id="PR00385">
    <property type="entry name" value="P450"/>
</dbReference>
<dbReference type="InterPro" id="IPR050476">
    <property type="entry name" value="Insect_CytP450_Detox"/>
</dbReference>
<evidence type="ECO:0000256" key="3">
    <source>
        <dbReference type="ARBA" id="ARBA00004406"/>
    </source>
</evidence>
<keyword evidence="5 13" id="KW-0349">Heme</keyword>
<keyword evidence="15" id="KW-1185">Reference proteome</keyword>
<protein>
    <submittedName>
        <fullName evidence="16">Cytochrome P450 3A19-like</fullName>
    </submittedName>
</protein>
<evidence type="ECO:0000256" key="1">
    <source>
        <dbReference type="ARBA" id="ARBA00001971"/>
    </source>
</evidence>
<dbReference type="RefSeq" id="XP_024879969.1">
    <property type="nucleotide sequence ID" value="XM_025024201.1"/>
</dbReference>
<dbReference type="InterPro" id="IPR002401">
    <property type="entry name" value="Cyt_P450_E_grp-I"/>
</dbReference>
<dbReference type="Gene3D" id="1.10.630.10">
    <property type="entry name" value="Cytochrome P450"/>
    <property type="match status" value="1"/>
</dbReference>
<comment type="similarity">
    <text evidence="4 14">Belongs to the cytochrome P450 family.</text>
</comment>
<dbReference type="GO" id="GO:0005506">
    <property type="term" value="F:iron ion binding"/>
    <property type="evidence" value="ECO:0007669"/>
    <property type="project" value="InterPro"/>
</dbReference>
<evidence type="ECO:0000256" key="4">
    <source>
        <dbReference type="ARBA" id="ARBA00010617"/>
    </source>
</evidence>
<dbReference type="PRINTS" id="PR00463">
    <property type="entry name" value="EP450I"/>
</dbReference>
<evidence type="ECO:0000256" key="12">
    <source>
        <dbReference type="ARBA" id="ARBA00023136"/>
    </source>
</evidence>
<evidence type="ECO:0000256" key="7">
    <source>
        <dbReference type="ARBA" id="ARBA00022824"/>
    </source>
</evidence>
<dbReference type="OrthoDB" id="1470350at2759"/>
<evidence type="ECO:0000313" key="16">
    <source>
        <dbReference type="RefSeq" id="XP_024879969.1"/>
    </source>
</evidence>
<dbReference type="SUPFAM" id="SSF48264">
    <property type="entry name" value="Cytochrome P450"/>
    <property type="match status" value="1"/>
</dbReference>
<dbReference type="GO" id="GO:0016705">
    <property type="term" value="F:oxidoreductase activity, acting on paired donors, with incorporation or reduction of molecular oxygen"/>
    <property type="evidence" value="ECO:0007669"/>
    <property type="project" value="InterPro"/>
</dbReference>